<dbReference type="EMBL" id="BAABBN010000012">
    <property type="protein sequence ID" value="GAA3936436.1"/>
    <property type="molecule type" value="Genomic_DNA"/>
</dbReference>
<accession>A0ABP7N5Y7</accession>
<organism evidence="2 3">
    <name type="scientific">Litoribacillus peritrichatus</name>
    <dbReference type="NCBI Taxonomy" id="718191"/>
    <lineage>
        <taxon>Bacteria</taxon>
        <taxon>Pseudomonadati</taxon>
        <taxon>Pseudomonadota</taxon>
        <taxon>Gammaproteobacteria</taxon>
        <taxon>Oceanospirillales</taxon>
        <taxon>Oceanospirillaceae</taxon>
        <taxon>Litoribacillus</taxon>
    </lineage>
</organism>
<keyword evidence="3" id="KW-1185">Reference proteome</keyword>
<reference evidence="3" key="1">
    <citation type="journal article" date="2019" name="Int. J. Syst. Evol. Microbiol.">
        <title>The Global Catalogue of Microorganisms (GCM) 10K type strain sequencing project: providing services to taxonomists for standard genome sequencing and annotation.</title>
        <authorList>
            <consortium name="The Broad Institute Genomics Platform"/>
            <consortium name="The Broad Institute Genome Sequencing Center for Infectious Disease"/>
            <person name="Wu L."/>
            <person name="Ma J."/>
        </authorList>
    </citation>
    <scope>NUCLEOTIDE SEQUENCE [LARGE SCALE GENOMIC DNA]</scope>
    <source>
        <strain evidence="3">JCM 17551</strain>
    </source>
</reference>
<name>A0ABP7N5Y7_9GAMM</name>
<keyword evidence="1" id="KW-1133">Transmembrane helix</keyword>
<evidence type="ECO:0000256" key="1">
    <source>
        <dbReference type="SAM" id="Phobius"/>
    </source>
</evidence>
<keyword evidence="1" id="KW-0472">Membrane</keyword>
<gene>
    <name evidence="2" type="ORF">GCM10022277_36070</name>
</gene>
<dbReference type="RefSeq" id="WP_344800008.1">
    <property type="nucleotide sequence ID" value="NZ_BAABBN010000012.1"/>
</dbReference>
<proteinExistence type="predicted"/>
<protein>
    <recommendedName>
        <fullName evidence="4">Lipoprotein</fullName>
    </recommendedName>
</protein>
<feature type="transmembrane region" description="Helical" evidence="1">
    <location>
        <begin position="7"/>
        <end position="30"/>
    </location>
</feature>
<comment type="caution">
    <text evidence="2">The sequence shown here is derived from an EMBL/GenBank/DDBJ whole genome shotgun (WGS) entry which is preliminary data.</text>
</comment>
<dbReference type="Proteomes" id="UP001501565">
    <property type="component" value="Unassembled WGS sequence"/>
</dbReference>
<keyword evidence="1" id="KW-0812">Transmembrane</keyword>
<feature type="transmembrane region" description="Helical" evidence="1">
    <location>
        <begin position="110"/>
        <end position="134"/>
    </location>
</feature>
<sequence length="143" mass="15603">MKAKIHVSAAILATLCVISFFSITLLVELFGTLDQVAWIKSIIVFPGLFILIPAMAITGATGASLAKHRKGRLIQEKQKRMKIIAANGLLILIPSALVLHYWASLGQFNLAFYTVQVLELTAGFINASLMIMNANKGRKLAHK</sequence>
<evidence type="ECO:0000313" key="2">
    <source>
        <dbReference type="EMBL" id="GAA3936436.1"/>
    </source>
</evidence>
<feature type="transmembrane region" description="Helical" evidence="1">
    <location>
        <begin position="42"/>
        <end position="63"/>
    </location>
</feature>
<feature type="transmembrane region" description="Helical" evidence="1">
    <location>
        <begin position="84"/>
        <end position="104"/>
    </location>
</feature>
<evidence type="ECO:0008006" key="4">
    <source>
        <dbReference type="Google" id="ProtNLM"/>
    </source>
</evidence>
<evidence type="ECO:0000313" key="3">
    <source>
        <dbReference type="Proteomes" id="UP001501565"/>
    </source>
</evidence>